<reference evidence="2 3" key="1">
    <citation type="submission" date="2019-02" db="EMBL/GenBank/DDBJ databases">
        <title>Deep-cultivation of Planctomycetes and their phenomic and genomic characterization uncovers novel biology.</title>
        <authorList>
            <person name="Wiegand S."/>
            <person name="Jogler M."/>
            <person name="Boedeker C."/>
            <person name="Pinto D."/>
            <person name="Vollmers J."/>
            <person name="Rivas-Marin E."/>
            <person name="Kohn T."/>
            <person name="Peeters S.H."/>
            <person name="Heuer A."/>
            <person name="Rast P."/>
            <person name="Oberbeckmann S."/>
            <person name="Bunk B."/>
            <person name="Jeske O."/>
            <person name="Meyerdierks A."/>
            <person name="Storesund J.E."/>
            <person name="Kallscheuer N."/>
            <person name="Luecker S."/>
            <person name="Lage O.M."/>
            <person name="Pohl T."/>
            <person name="Merkel B.J."/>
            <person name="Hornburger P."/>
            <person name="Mueller R.-W."/>
            <person name="Bruemmer F."/>
            <person name="Labrenz M."/>
            <person name="Spormann A.M."/>
            <person name="Op den Camp H."/>
            <person name="Overmann J."/>
            <person name="Amann R."/>
            <person name="Jetten M.S.M."/>
            <person name="Mascher T."/>
            <person name="Medema M.H."/>
            <person name="Devos D.P."/>
            <person name="Kaster A.-K."/>
            <person name="Ovreas L."/>
            <person name="Rohde M."/>
            <person name="Galperin M.Y."/>
            <person name="Jogler C."/>
        </authorList>
    </citation>
    <scope>NUCLEOTIDE SEQUENCE [LARGE SCALE GENOMIC DNA]</scope>
    <source>
        <strain evidence="2 3">ETA_A8</strain>
    </source>
</reference>
<evidence type="ECO:0000313" key="3">
    <source>
        <dbReference type="Proteomes" id="UP000315017"/>
    </source>
</evidence>
<evidence type="ECO:0000256" key="1">
    <source>
        <dbReference type="SAM" id="Phobius"/>
    </source>
</evidence>
<evidence type="ECO:0000313" key="2">
    <source>
        <dbReference type="EMBL" id="QDU25344.1"/>
    </source>
</evidence>
<feature type="transmembrane region" description="Helical" evidence="1">
    <location>
        <begin position="7"/>
        <end position="24"/>
    </location>
</feature>
<keyword evidence="3" id="KW-1185">Reference proteome</keyword>
<dbReference type="KEGG" id="aagg:ETAA8_04090"/>
<feature type="transmembrane region" description="Helical" evidence="1">
    <location>
        <begin position="36"/>
        <end position="58"/>
    </location>
</feature>
<organism evidence="2 3">
    <name type="scientific">Anatilimnocola aggregata</name>
    <dbReference type="NCBI Taxonomy" id="2528021"/>
    <lineage>
        <taxon>Bacteria</taxon>
        <taxon>Pseudomonadati</taxon>
        <taxon>Planctomycetota</taxon>
        <taxon>Planctomycetia</taxon>
        <taxon>Pirellulales</taxon>
        <taxon>Pirellulaceae</taxon>
        <taxon>Anatilimnocola</taxon>
    </lineage>
</organism>
<proteinExistence type="predicted"/>
<keyword evidence="1" id="KW-0472">Membrane</keyword>
<dbReference type="Proteomes" id="UP000315017">
    <property type="component" value="Chromosome"/>
</dbReference>
<name>A0A517Y521_9BACT</name>
<protein>
    <submittedName>
        <fullName evidence="2">Uncharacterized protein</fullName>
    </submittedName>
</protein>
<sequence length="68" mass="7813">MYIIVNITAVLSFIVSVMVGFYTYSKFPVLDGVQKAGLIGVFVALTVAWVSCRIWMFYNQHRNPKRRP</sequence>
<dbReference type="AlphaFoldDB" id="A0A517Y521"/>
<keyword evidence="1" id="KW-1133">Transmembrane helix</keyword>
<gene>
    <name evidence="2" type="ORF">ETAA8_04090</name>
</gene>
<accession>A0A517Y521</accession>
<keyword evidence="1" id="KW-0812">Transmembrane</keyword>
<dbReference type="EMBL" id="CP036274">
    <property type="protein sequence ID" value="QDU25344.1"/>
    <property type="molecule type" value="Genomic_DNA"/>
</dbReference>